<gene>
    <name evidence="5" type="ORF">COV06_04120</name>
</gene>
<dbReference type="PRINTS" id="PR00690">
    <property type="entry name" value="ADHESNFAMILY"/>
</dbReference>
<evidence type="ECO:0000256" key="3">
    <source>
        <dbReference type="ARBA" id="ARBA00022729"/>
    </source>
</evidence>
<proteinExistence type="inferred from homology"/>
<dbReference type="AlphaFoldDB" id="A0A2H0RL76"/>
<dbReference type="GO" id="GO:0007155">
    <property type="term" value="P:cell adhesion"/>
    <property type="evidence" value="ECO:0007669"/>
    <property type="project" value="InterPro"/>
</dbReference>
<keyword evidence="2 4" id="KW-0813">Transport</keyword>
<comment type="similarity">
    <text evidence="1 4">Belongs to the bacterial solute-binding protein 9 family.</text>
</comment>
<dbReference type="PANTHER" id="PTHR42953">
    <property type="entry name" value="HIGH-AFFINITY ZINC UPTAKE SYSTEM PROTEIN ZNUA-RELATED"/>
    <property type="match status" value="1"/>
</dbReference>
<accession>A0A2H0RL76</accession>
<dbReference type="GO" id="GO:0030001">
    <property type="term" value="P:metal ion transport"/>
    <property type="evidence" value="ECO:0007669"/>
    <property type="project" value="InterPro"/>
</dbReference>
<keyword evidence="3" id="KW-0732">Signal</keyword>
<name>A0A2H0RL76_9BACT</name>
<dbReference type="Proteomes" id="UP000230084">
    <property type="component" value="Unassembled WGS sequence"/>
</dbReference>
<protein>
    <recommendedName>
        <fullName evidence="7">Zinc ABC transporter substrate-binding protein</fullName>
    </recommendedName>
</protein>
<reference evidence="5 6" key="1">
    <citation type="submission" date="2017-09" db="EMBL/GenBank/DDBJ databases">
        <title>Depth-based differentiation of microbial function through sediment-hosted aquifers and enrichment of novel symbionts in the deep terrestrial subsurface.</title>
        <authorList>
            <person name="Probst A.J."/>
            <person name="Ladd B."/>
            <person name="Jarett J.K."/>
            <person name="Geller-Mcgrath D.E."/>
            <person name="Sieber C.M."/>
            <person name="Emerson J.B."/>
            <person name="Anantharaman K."/>
            <person name="Thomas B.C."/>
            <person name="Malmstrom R."/>
            <person name="Stieglmeier M."/>
            <person name="Klingl A."/>
            <person name="Woyke T."/>
            <person name="Ryan C.M."/>
            <person name="Banfield J.F."/>
        </authorList>
    </citation>
    <scope>NUCLEOTIDE SEQUENCE [LARGE SCALE GENOMIC DNA]</scope>
    <source>
        <strain evidence="5">CG10_big_fil_rev_8_21_14_0_10_50_16</strain>
    </source>
</reference>
<evidence type="ECO:0000313" key="5">
    <source>
        <dbReference type="EMBL" id="PIR47248.1"/>
    </source>
</evidence>
<dbReference type="PRINTS" id="PR00691">
    <property type="entry name" value="ADHESINB"/>
</dbReference>
<evidence type="ECO:0008006" key="7">
    <source>
        <dbReference type="Google" id="ProtNLM"/>
    </source>
</evidence>
<sequence length="313" mass="34192">MQMIRRKNMKNITLLLIILSSLLFLILTGFLSARIAPTDTGRLHVAATIAPVADFAQYVGGDLVDVQLILTPGASPHTFDLTPAKAIQLTNISAIFGIGHGLDSWADGVASISGAPFIALDKQVSLLCGQEPPSIRASDAPDESDQPCDPHYWLSVPNASAMVNQLVEEFSALDPLNSAIYRSNADLYLAELSQLDADIRTRTDTATQHDMVTFHESFTYFAQEYGFIIRATVEPSPGREPSPQQLAALQQAINVYNIDTLYKEPQLSDNVLQSFIKDLNVRIQTLDPLGGVEGRQGYSKLMLYNANTLTQTP</sequence>
<dbReference type="InterPro" id="IPR050492">
    <property type="entry name" value="Bact_metal-bind_prot9"/>
</dbReference>
<dbReference type="PANTHER" id="PTHR42953:SF3">
    <property type="entry name" value="HIGH-AFFINITY ZINC UPTAKE SYSTEM PROTEIN ZNUA"/>
    <property type="match status" value="1"/>
</dbReference>
<dbReference type="InterPro" id="IPR006129">
    <property type="entry name" value="AdhesinB"/>
</dbReference>
<dbReference type="Pfam" id="PF01297">
    <property type="entry name" value="ZnuA"/>
    <property type="match status" value="1"/>
</dbReference>
<evidence type="ECO:0000256" key="2">
    <source>
        <dbReference type="ARBA" id="ARBA00022448"/>
    </source>
</evidence>
<dbReference type="SUPFAM" id="SSF53807">
    <property type="entry name" value="Helical backbone' metal receptor"/>
    <property type="match status" value="1"/>
</dbReference>
<evidence type="ECO:0000256" key="4">
    <source>
        <dbReference type="RuleBase" id="RU003512"/>
    </source>
</evidence>
<dbReference type="InterPro" id="IPR006128">
    <property type="entry name" value="Lipoprotein_PsaA-like"/>
</dbReference>
<evidence type="ECO:0000256" key="1">
    <source>
        <dbReference type="ARBA" id="ARBA00011028"/>
    </source>
</evidence>
<dbReference type="Gene3D" id="3.40.50.1980">
    <property type="entry name" value="Nitrogenase molybdenum iron protein domain"/>
    <property type="match status" value="2"/>
</dbReference>
<comment type="caution">
    <text evidence="5">The sequence shown here is derived from an EMBL/GenBank/DDBJ whole genome shotgun (WGS) entry which is preliminary data.</text>
</comment>
<organism evidence="5 6">
    <name type="scientific">Candidatus Uhrbacteria bacterium CG10_big_fil_rev_8_21_14_0_10_50_16</name>
    <dbReference type="NCBI Taxonomy" id="1975039"/>
    <lineage>
        <taxon>Bacteria</taxon>
        <taxon>Candidatus Uhriibacteriota</taxon>
    </lineage>
</organism>
<dbReference type="GO" id="GO:0046872">
    <property type="term" value="F:metal ion binding"/>
    <property type="evidence" value="ECO:0007669"/>
    <property type="project" value="InterPro"/>
</dbReference>
<dbReference type="EMBL" id="PCYM01000010">
    <property type="protein sequence ID" value="PIR47248.1"/>
    <property type="molecule type" value="Genomic_DNA"/>
</dbReference>
<dbReference type="InterPro" id="IPR006127">
    <property type="entry name" value="ZnuA-like"/>
</dbReference>
<evidence type="ECO:0000313" key="6">
    <source>
        <dbReference type="Proteomes" id="UP000230084"/>
    </source>
</evidence>